<proteinExistence type="predicted"/>
<dbReference type="EMBL" id="JBBNAE010000004">
    <property type="protein sequence ID" value="KAK9129867.1"/>
    <property type="molecule type" value="Genomic_DNA"/>
</dbReference>
<dbReference type="Proteomes" id="UP001417504">
    <property type="component" value="Unassembled WGS sequence"/>
</dbReference>
<sequence>MLEEYEKIQRPVSPETLGIVGAPSAGLYKRDRKKQKDTCNMLTFQINLAEVPCRSREKRPKRSQ</sequence>
<name>A0AAP0J8Y3_9MAGN</name>
<evidence type="ECO:0000313" key="2">
    <source>
        <dbReference type="Proteomes" id="UP001417504"/>
    </source>
</evidence>
<comment type="caution">
    <text evidence="1">The sequence shown here is derived from an EMBL/GenBank/DDBJ whole genome shotgun (WGS) entry which is preliminary data.</text>
</comment>
<accession>A0AAP0J8Y3</accession>
<evidence type="ECO:0000313" key="1">
    <source>
        <dbReference type="EMBL" id="KAK9129867.1"/>
    </source>
</evidence>
<protein>
    <submittedName>
        <fullName evidence="1">Uncharacterized protein</fullName>
    </submittedName>
</protein>
<gene>
    <name evidence="1" type="ORF">Sjap_010354</name>
</gene>
<keyword evidence="2" id="KW-1185">Reference proteome</keyword>
<organism evidence="1 2">
    <name type="scientific">Stephania japonica</name>
    <dbReference type="NCBI Taxonomy" id="461633"/>
    <lineage>
        <taxon>Eukaryota</taxon>
        <taxon>Viridiplantae</taxon>
        <taxon>Streptophyta</taxon>
        <taxon>Embryophyta</taxon>
        <taxon>Tracheophyta</taxon>
        <taxon>Spermatophyta</taxon>
        <taxon>Magnoliopsida</taxon>
        <taxon>Ranunculales</taxon>
        <taxon>Menispermaceae</taxon>
        <taxon>Menispermoideae</taxon>
        <taxon>Cissampelideae</taxon>
        <taxon>Stephania</taxon>
    </lineage>
</organism>
<reference evidence="1 2" key="1">
    <citation type="submission" date="2024-01" db="EMBL/GenBank/DDBJ databases">
        <title>Genome assemblies of Stephania.</title>
        <authorList>
            <person name="Yang L."/>
        </authorList>
    </citation>
    <scope>NUCLEOTIDE SEQUENCE [LARGE SCALE GENOMIC DNA]</scope>
    <source>
        <strain evidence="1">QJT</strain>
        <tissue evidence="1">Leaf</tissue>
    </source>
</reference>
<dbReference type="AlphaFoldDB" id="A0AAP0J8Y3"/>